<keyword evidence="3" id="KW-0131">Cell cycle</keyword>
<comment type="caution">
    <text evidence="4">The sequence shown here is derived from an EMBL/GenBank/DDBJ whole genome shotgun (WGS) entry which is preliminary data.</text>
</comment>
<dbReference type="Proteomes" id="UP001152795">
    <property type="component" value="Unassembled WGS sequence"/>
</dbReference>
<proteinExistence type="predicted"/>
<dbReference type="GO" id="GO:0060090">
    <property type="term" value="F:molecular adaptor activity"/>
    <property type="evidence" value="ECO:0007669"/>
    <property type="project" value="TreeGrafter"/>
</dbReference>
<protein>
    <submittedName>
        <fullName evidence="4">Uncharacterized protein</fullName>
    </submittedName>
</protein>
<dbReference type="InterPro" id="IPR024990">
    <property type="entry name" value="Apc1"/>
</dbReference>
<dbReference type="PANTHER" id="PTHR12827">
    <property type="entry name" value="MEIOTIC CHECKPOINT REGULATOR TSG24 FAMILY MEMBER"/>
    <property type="match status" value="1"/>
</dbReference>
<accession>A0A7D9K878</accession>
<dbReference type="OrthoDB" id="5976116at2759"/>
<keyword evidence="2" id="KW-0498">Mitosis</keyword>
<dbReference type="GO" id="GO:0005680">
    <property type="term" value="C:anaphase-promoting complex"/>
    <property type="evidence" value="ECO:0007669"/>
    <property type="project" value="InterPro"/>
</dbReference>
<evidence type="ECO:0000256" key="1">
    <source>
        <dbReference type="ARBA" id="ARBA00022618"/>
    </source>
</evidence>
<keyword evidence="1" id="KW-0132">Cell division</keyword>
<dbReference type="GO" id="GO:0070979">
    <property type="term" value="P:protein K11-linked ubiquitination"/>
    <property type="evidence" value="ECO:0007669"/>
    <property type="project" value="TreeGrafter"/>
</dbReference>
<reference evidence="4" key="1">
    <citation type="submission" date="2020-04" db="EMBL/GenBank/DDBJ databases">
        <authorList>
            <person name="Alioto T."/>
            <person name="Alioto T."/>
            <person name="Gomez Garrido J."/>
        </authorList>
    </citation>
    <scope>NUCLEOTIDE SEQUENCE</scope>
    <source>
        <strain evidence="4">A484AB</strain>
    </source>
</reference>
<name>A0A7D9K878_PARCT</name>
<organism evidence="4 5">
    <name type="scientific">Paramuricea clavata</name>
    <name type="common">Red gorgonian</name>
    <name type="synonym">Violescent sea-whip</name>
    <dbReference type="NCBI Taxonomy" id="317549"/>
    <lineage>
        <taxon>Eukaryota</taxon>
        <taxon>Metazoa</taxon>
        <taxon>Cnidaria</taxon>
        <taxon>Anthozoa</taxon>
        <taxon>Octocorallia</taxon>
        <taxon>Malacalcyonacea</taxon>
        <taxon>Plexauridae</taxon>
        <taxon>Paramuricea</taxon>
    </lineage>
</organism>
<dbReference type="AlphaFoldDB" id="A0A7D9K878"/>
<sequence>MNFECEATKLRFSIDHRIREVRRLLQSARPVHVSLVQNPEVSDHDFVQEQEARLLMICKRTLSLSVGRGMLTLATSRPTLTELVPIPPLEITGRALPRNAVISLDHVDVPNDMLVWPAFHNGVAAGLRIIPGISQ</sequence>
<evidence type="ECO:0000313" key="4">
    <source>
        <dbReference type="EMBL" id="CAB4041845.1"/>
    </source>
</evidence>
<feature type="non-terminal residue" evidence="4">
    <location>
        <position position="1"/>
    </location>
</feature>
<dbReference type="GO" id="GO:0007091">
    <property type="term" value="P:metaphase/anaphase transition of mitotic cell cycle"/>
    <property type="evidence" value="ECO:0007669"/>
    <property type="project" value="TreeGrafter"/>
</dbReference>
<dbReference type="GO" id="GO:0051301">
    <property type="term" value="P:cell division"/>
    <property type="evidence" value="ECO:0007669"/>
    <property type="project" value="UniProtKB-KW"/>
</dbReference>
<evidence type="ECO:0000256" key="2">
    <source>
        <dbReference type="ARBA" id="ARBA00022776"/>
    </source>
</evidence>
<keyword evidence="5" id="KW-1185">Reference proteome</keyword>
<evidence type="ECO:0000256" key="3">
    <source>
        <dbReference type="ARBA" id="ARBA00023306"/>
    </source>
</evidence>
<dbReference type="GO" id="GO:0031145">
    <property type="term" value="P:anaphase-promoting complex-dependent catabolic process"/>
    <property type="evidence" value="ECO:0007669"/>
    <property type="project" value="TreeGrafter"/>
</dbReference>
<evidence type="ECO:0000313" key="5">
    <source>
        <dbReference type="Proteomes" id="UP001152795"/>
    </source>
</evidence>
<gene>
    <name evidence="4" type="ORF">PACLA_8A063113</name>
</gene>
<dbReference type="PANTHER" id="PTHR12827:SF3">
    <property type="entry name" value="ANAPHASE-PROMOTING COMPLEX SUBUNIT 1"/>
    <property type="match status" value="1"/>
</dbReference>
<dbReference type="EMBL" id="CACRXK020029018">
    <property type="protein sequence ID" value="CAB4041845.1"/>
    <property type="molecule type" value="Genomic_DNA"/>
</dbReference>